<reference evidence="2 3" key="1">
    <citation type="submission" date="2016-10" db="EMBL/GenBank/DDBJ databases">
        <authorList>
            <person name="de Groot N.N."/>
        </authorList>
    </citation>
    <scope>NUCLEOTIDE SEQUENCE [LARGE SCALE GENOMIC DNA]</scope>
    <source>
        <strain evidence="2 3">CGMCC 1.10267</strain>
    </source>
</reference>
<dbReference type="STRING" id="440168.SAMN04487974_103438"/>
<keyword evidence="3" id="KW-1185">Reference proteome</keyword>
<organism evidence="2 3">
    <name type="scientific">Pelagibacterium luteolum</name>
    <dbReference type="NCBI Taxonomy" id="440168"/>
    <lineage>
        <taxon>Bacteria</taxon>
        <taxon>Pseudomonadati</taxon>
        <taxon>Pseudomonadota</taxon>
        <taxon>Alphaproteobacteria</taxon>
        <taxon>Hyphomicrobiales</taxon>
        <taxon>Devosiaceae</taxon>
        <taxon>Pelagibacterium</taxon>
    </lineage>
</organism>
<proteinExistence type="predicted"/>
<keyword evidence="1" id="KW-0472">Membrane</keyword>
<dbReference type="AlphaFoldDB" id="A0A1G7V2N1"/>
<dbReference type="Proteomes" id="UP000199495">
    <property type="component" value="Unassembled WGS sequence"/>
</dbReference>
<keyword evidence="1" id="KW-0812">Transmembrane</keyword>
<name>A0A1G7V2N1_9HYPH</name>
<dbReference type="EMBL" id="FNCS01000003">
    <property type="protein sequence ID" value="SDG53977.1"/>
    <property type="molecule type" value="Genomic_DNA"/>
</dbReference>
<accession>A0A1G7V2N1</accession>
<dbReference type="OrthoDB" id="7826912at2"/>
<feature type="transmembrane region" description="Helical" evidence="1">
    <location>
        <begin position="6"/>
        <end position="28"/>
    </location>
</feature>
<dbReference type="RefSeq" id="WP_143009349.1">
    <property type="nucleotide sequence ID" value="NZ_FNCS01000003.1"/>
</dbReference>
<evidence type="ECO:0000256" key="1">
    <source>
        <dbReference type="SAM" id="Phobius"/>
    </source>
</evidence>
<keyword evidence="1" id="KW-1133">Transmembrane helix</keyword>
<evidence type="ECO:0000313" key="2">
    <source>
        <dbReference type="EMBL" id="SDG53977.1"/>
    </source>
</evidence>
<protein>
    <submittedName>
        <fullName evidence="2">Uncharacterized protein</fullName>
    </submittedName>
</protein>
<evidence type="ECO:0000313" key="3">
    <source>
        <dbReference type="Proteomes" id="UP000199495"/>
    </source>
</evidence>
<gene>
    <name evidence="2" type="ORF">SAMN04487974_103438</name>
</gene>
<sequence>MVIEYGMYFALGFLAAALIAIAIGPAFWRRAVRLTKRRIEAATPVTLSEFRADKDKLRAEFAIALRKRDLRVEALLEKLTARIVELDAARIELTALKSERDEQFSAIEAYRLRETELVAHIRDLERDSAALAARVRRSDDDFADIDPDLLPEQPETISAEQLSGDYRADVEDLLTALSIERQRNSYLEEQTRMLLARIEKKKKSGLKDEAIAMLRDTLAAQSDPESEARVALRRAEARISGAESRLNALLAETTGDADGDITVPSGAVRLLAEDFSAGEQEGQIRERVEGLEGKVMADWQTERFDADHLRGELKAIAADVSRLVYAEDAEDTKGLSESLFDRVSKFAGDDVELLG</sequence>